<evidence type="ECO:0000313" key="1">
    <source>
        <dbReference type="EMBL" id="MBI6547482.1"/>
    </source>
</evidence>
<evidence type="ECO:0008006" key="3">
    <source>
        <dbReference type="Google" id="ProtNLM"/>
    </source>
</evidence>
<keyword evidence="2" id="KW-1185">Reference proteome</keyword>
<reference evidence="1 2" key="1">
    <citation type="submission" date="2020-08" db="EMBL/GenBank/DDBJ databases">
        <title>Description of Xenorhabdus lircayensis sp. nov., the symbiotic bacterium associated with the entomopathogenic nematode Steirnernema unicornum.</title>
        <authorList>
            <person name="Castaneda-Alvarez C."/>
            <person name="Prodan S."/>
            <person name="Zamorano A."/>
            <person name="San-Blas E."/>
            <person name="Aballay E."/>
        </authorList>
    </citation>
    <scope>NUCLEOTIDE SEQUENCE [LARGE SCALE GENOMIC DNA]</scope>
    <source>
        <strain evidence="1 2">VLS</strain>
    </source>
</reference>
<sequence length="67" mass="7588">MRKCTDLLPAGHKYTISIIGSSDKTTQNAKKQFTGKFEVSDETKQPLNKKRTEEVKPFIQCVTETVL</sequence>
<organism evidence="1 2">
    <name type="scientific">Xenorhabdus lircayensis</name>
    <dbReference type="NCBI Taxonomy" id="2763499"/>
    <lineage>
        <taxon>Bacteria</taxon>
        <taxon>Pseudomonadati</taxon>
        <taxon>Pseudomonadota</taxon>
        <taxon>Gammaproteobacteria</taxon>
        <taxon>Enterobacterales</taxon>
        <taxon>Morganellaceae</taxon>
        <taxon>Xenorhabdus</taxon>
    </lineage>
</organism>
<protein>
    <recommendedName>
        <fullName evidence="3">Lipoprotein</fullName>
    </recommendedName>
</protein>
<proteinExistence type="predicted"/>
<name>A0ABS0U0T8_9GAMM</name>
<comment type="caution">
    <text evidence="1">The sequence shown here is derived from an EMBL/GenBank/DDBJ whole genome shotgun (WGS) entry which is preliminary data.</text>
</comment>
<dbReference type="Proteomes" id="UP000696184">
    <property type="component" value="Unassembled WGS sequence"/>
</dbReference>
<accession>A0ABS0U0T8</accession>
<dbReference type="EMBL" id="JACOII010000011">
    <property type="protein sequence ID" value="MBI6547482.1"/>
    <property type="molecule type" value="Genomic_DNA"/>
</dbReference>
<evidence type="ECO:0000313" key="2">
    <source>
        <dbReference type="Proteomes" id="UP000696184"/>
    </source>
</evidence>
<gene>
    <name evidence="1" type="ORF">H8A87_01700</name>
</gene>